<dbReference type="EMBL" id="AP023396">
    <property type="protein sequence ID" value="BCK53120.1"/>
    <property type="molecule type" value="Genomic_DNA"/>
</dbReference>
<dbReference type="KEGG" id="nwl:NWFMUON74_08920"/>
<organism evidence="1 2">
    <name type="scientific">Nocardia wallacei</name>
    <dbReference type="NCBI Taxonomy" id="480035"/>
    <lineage>
        <taxon>Bacteria</taxon>
        <taxon>Bacillati</taxon>
        <taxon>Actinomycetota</taxon>
        <taxon>Actinomycetes</taxon>
        <taxon>Mycobacteriales</taxon>
        <taxon>Nocardiaceae</taxon>
        <taxon>Nocardia</taxon>
    </lineage>
</organism>
<gene>
    <name evidence="1" type="ORF">NWFMUON74_08920</name>
</gene>
<name>A0A7G1KDR9_9NOCA</name>
<dbReference type="GeneID" id="80345511"/>
<evidence type="ECO:0000313" key="1">
    <source>
        <dbReference type="EMBL" id="BCK53120.1"/>
    </source>
</evidence>
<sequence>MRKHRHLTAPSDPREILDFFGKCPQCGYPATASATLRDSSTVVASCDRPCGWSGIVPLTTMTEHRRHADMRE</sequence>
<reference evidence="1 2" key="1">
    <citation type="submission" date="2020-08" db="EMBL/GenBank/DDBJ databases">
        <title>Genome Sequencing of Nocardia wallacei strain FMUON74 and assembly.</title>
        <authorList>
            <person name="Toyokawa M."/>
            <person name="Uesaka K."/>
        </authorList>
    </citation>
    <scope>NUCLEOTIDE SEQUENCE [LARGE SCALE GENOMIC DNA]</scope>
    <source>
        <strain evidence="1 2">FMUON74</strain>
    </source>
</reference>
<keyword evidence="2" id="KW-1185">Reference proteome</keyword>
<dbReference type="RefSeq" id="WP_187686721.1">
    <property type="nucleotide sequence ID" value="NZ_AP023396.1"/>
</dbReference>
<protein>
    <submittedName>
        <fullName evidence="1">Uncharacterized protein</fullName>
    </submittedName>
</protein>
<dbReference type="AlphaFoldDB" id="A0A7G1KDR9"/>
<dbReference type="Proteomes" id="UP000516173">
    <property type="component" value="Chromosome"/>
</dbReference>
<evidence type="ECO:0000313" key="2">
    <source>
        <dbReference type="Proteomes" id="UP000516173"/>
    </source>
</evidence>
<proteinExistence type="predicted"/>
<accession>A0A7G1KDR9</accession>